<dbReference type="SUPFAM" id="SSF56672">
    <property type="entry name" value="DNA/RNA polymerases"/>
    <property type="match status" value="1"/>
</dbReference>
<dbReference type="GO" id="GO:0004523">
    <property type="term" value="F:RNA-DNA hybrid ribonuclease activity"/>
    <property type="evidence" value="ECO:0007669"/>
    <property type="project" value="InterPro"/>
</dbReference>
<dbReference type="AlphaFoldDB" id="A0A7J6S4G7"/>
<feature type="region of interest" description="Disordered" evidence="1">
    <location>
        <begin position="1"/>
        <end position="58"/>
    </location>
</feature>
<comment type="caution">
    <text evidence="3">The sequence shown here is derived from an EMBL/GenBank/DDBJ whole genome shotgun (WGS) entry which is preliminary data.</text>
</comment>
<organism evidence="3 4">
    <name type="scientific">Perkinsus olseni</name>
    <name type="common">Perkinsus atlanticus</name>
    <dbReference type="NCBI Taxonomy" id="32597"/>
    <lineage>
        <taxon>Eukaryota</taxon>
        <taxon>Sar</taxon>
        <taxon>Alveolata</taxon>
        <taxon>Perkinsozoa</taxon>
        <taxon>Perkinsea</taxon>
        <taxon>Perkinsida</taxon>
        <taxon>Perkinsidae</taxon>
        <taxon>Perkinsus</taxon>
    </lineage>
</organism>
<keyword evidence="4" id="KW-1185">Reference proteome</keyword>
<dbReference type="Proteomes" id="UP000553632">
    <property type="component" value="Unassembled WGS sequence"/>
</dbReference>
<dbReference type="PANTHER" id="PTHR33050">
    <property type="entry name" value="REVERSE TRANSCRIPTASE DOMAIN-CONTAINING PROTEIN"/>
    <property type="match status" value="1"/>
</dbReference>
<feature type="domain" description="Reverse transcriptase" evidence="2">
    <location>
        <begin position="276"/>
        <end position="472"/>
    </location>
</feature>
<evidence type="ECO:0000313" key="4">
    <source>
        <dbReference type="Proteomes" id="UP000553632"/>
    </source>
</evidence>
<dbReference type="InterPro" id="IPR000477">
    <property type="entry name" value="RT_dom"/>
</dbReference>
<feature type="compositionally biased region" description="Polar residues" evidence="1">
    <location>
        <begin position="1"/>
        <end position="19"/>
    </location>
</feature>
<gene>
    <name evidence="3" type="ORF">FOZ63_011955</name>
</gene>
<dbReference type="PANTHER" id="PTHR33050:SF7">
    <property type="entry name" value="RIBONUCLEASE H"/>
    <property type="match status" value="1"/>
</dbReference>
<accession>A0A7J6S4G7</accession>
<name>A0A7J6S4G7_PEROL</name>
<dbReference type="InterPro" id="IPR043128">
    <property type="entry name" value="Rev_trsase/Diguanyl_cyclase"/>
</dbReference>
<dbReference type="Gene3D" id="3.30.70.270">
    <property type="match status" value="1"/>
</dbReference>
<dbReference type="Pfam" id="PF13456">
    <property type="entry name" value="RVT_3"/>
    <property type="match status" value="1"/>
</dbReference>
<dbReference type="Gene3D" id="3.10.10.10">
    <property type="entry name" value="HIV Type 1 Reverse Transcriptase, subunit A, domain 1"/>
    <property type="match status" value="1"/>
</dbReference>
<dbReference type="Gene3D" id="3.30.420.10">
    <property type="entry name" value="Ribonuclease H-like superfamily/Ribonuclease H"/>
    <property type="match status" value="1"/>
</dbReference>
<dbReference type="InterPro" id="IPR002156">
    <property type="entry name" value="RNaseH_domain"/>
</dbReference>
<feature type="compositionally biased region" description="Basic residues" evidence="1">
    <location>
        <begin position="22"/>
        <end position="35"/>
    </location>
</feature>
<dbReference type="PROSITE" id="PS50878">
    <property type="entry name" value="RT_POL"/>
    <property type="match status" value="1"/>
</dbReference>
<protein>
    <recommendedName>
        <fullName evidence="2">Reverse transcriptase domain-containing protein</fullName>
    </recommendedName>
</protein>
<dbReference type="EMBL" id="JABANO010021359">
    <property type="protein sequence ID" value="KAF4726940.1"/>
    <property type="molecule type" value="Genomic_DNA"/>
</dbReference>
<dbReference type="GO" id="GO:0003676">
    <property type="term" value="F:nucleic acid binding"/>
    <property type="evidence" value="ECO:0007669"/>
    <property type="project" value="InterPro"/>
</dbReference>
<sequence length="761" mass="83857">MVASTQGSPKQRQANTRSTGARARRNAKRAQRRSASKTVQSDLQASLRSTTSYASSTDPSKVLDYYATTASLFRFKQRDRCVEELSDGSAKPAACRWFEDNAPNPTPIHRLLQSQLEQTVTKVLHSRGLIDRLVAWSQLDRSAQPSEVDLLRDLEEVITEHSEHLAATWASLLRVSSDKAPECSIRATLTKALLLATKRPDDLEDTLICDEILRGCGIGIDSPIPSTGLWPSDKGPKHSGFGLCLSAATSWKNYASTELYRDQVQETLDREVAKGHMCRLLGCPDFGVVTKLACIVKPSGALRLIDDLRRSGVNERVLSEETVALPGLATAALLLQEMKQRVPQAELVWIEADIASAFRHLPVCVDDRKYLINCVNGCYYQHLRLPFGLRCSPLFWCRYFAAVHRLVKRLAPADPSTGAGMIYVDDVAWITTRESSVSMMVRILLVQATLGLSIAYEKLRITTRPHSLGYEWDVSESTVYLPVEKRTKLMDELKVMLTSGSSKIPVALLERVTGRLTWATQIAPMYSSDLNPFYGLQAVARKHNLFKVSLGPKVLTSASLFYDLLKIPDMAATTASQLLGWGVPDESGTVVVSDASLFGIGGVIFDLEGGPSADLTPQALTWFSVAYHDVPSIQDLVPWTTATRESEIGPLELLACIIGVVHALRRGARMITVLSDNAATVACMNRKRARSQRMNDTMRKLRKVWPQLGYTVVAEHIKGITNGLADVLSRSTSGTADDLMCGLGQRFDPSSLIRELVNLTL</sequence>
<evidence type="ECO:0000259" key="2">
    <source>
        <dbReference type="PROSITE" id="PS50878"/>
    </source>
</evidence>
<reference evidence="3 4" key="1">
    <citation type="submission" date="2020-04" db="EMBL/GenBank/DDBJ databases">
        <title>Perkinsus olseni comparative genomics.</title>
        <authorList>
            <person name="Bogema D.R."/>
        </authorList>
    </citation>
    <scope>NUCLEOTIDE SEQUENCE [LARGE SCALE GENOMIC DNA]</scope>
    <source>
        <strain evidence="3 4">ATCC PRA-207</strain>
    </source>
</reference>
<dbReference type="InterPro" id="IPR052055">
    <property type="entry name" value="Hepadnavirus_pol/RT"/>
</dbReference>
<evidence type="ECO:0000313" key="3">
    <source>
        <dbReference type="EMBL" id="KAF4726940.1"/>
    </source>
</evidence>
<feature type="compositionally biased region" description="Polar residues" evidence="1">
    <location>
        <begin position="36"/>
        <end position="58"/>
    </location>
</feature>
<dbReference type="InterPro" id="IPR036397">
    <property type="entry name" value="RNaseH_sf"/>
</dbReference>
<dbReference type="InterPro" id="IPR043502">
    <property type="entry name" value="DNA/RNA_pol_sf"/>
</dbReference>
<proteinExistence type="predicted"/>
<evidence type="ECO:0000256" key="1">
    <source>
        <dbReference type="SAM" id="MobiDB-lite"/>
    </source>
</evidence>